<name>A0A0P8X778_PSEFL</name>
<protein>
    <submittedName>
        <fullName evidence="1">Uncharacterized protein</fullName>
    </submittedName>
</protein>
<dbReference type="EMBL" id="LJXB01000089">
    <property type="protein sequence ID" value="KPU55422.1"/>
    <property type="molecule type" value="Genomic_DNA"/>
</dbReference>
<proteinExistence type="predicted"/>
<dbReference type="RefSeq" id="WP_057399634.1">
    <property type="nucleotide sequence ID" value="NZ_LJXB01000089.1"/>
</dbReference>
<dbReference type="Proteomes" id="UP000050349">
    <property type="component" value="Unassembled WGS sequence"/>
</dbReference>
<dbReference type="PATRIC" id="fig|294.162.peg.4916"/>
<gene>
    <name evidence="1" type="ORF">AN403_2192</name>
</gene>
<dbReference type="AlphaFoldDB" id="A0A0P8X778"/>
<accession>A0A0P8X778</accession>
<evidence type="ECO:0000313" key="2">
    <source>
        <dbReference type="Proteomes" id="UP000050349"/>
    </source>
</evidence>
<sequence length="318" mass="35544">MKDTIWFVLPGTDELVSPYSIYDNSKRIEAAQKFSATMVTTVVGEDLDGFLRGNNDILILTKVSYGEQPLVDRIHFYDKEIPTGDPIRSMFADNIFTTDDYSGNDKLRIELNVLEIDTDSEERKMLTSAFQSLSASAGAVFPAILPYAFAASTAAEVMERLISTLEKDQYVIKFPLSLYPGELKRGMAPLQEGDYVVFSEPRDPIRFRLQPSGLLTLAGETAKVSYSVFNVSGQTYTSPSFILSQKIATLLTQINSGNSNSTKGTLNFLESTIQQYSNYQKLQRYLELKSKANPSEKETQLLGDIEKIKELKPFLPTT</sequence>
<organism evidence="1 2">
    <name type="scientific">Pseudomonas fluorescens</name>
    <dbReference type="NCBI Taxonomy" id="294"/>
    <lineage>
        <taxon>Bacteria</taxon>
        <taxon>Pseudomonadati</taxon>
        <taxon>Pseudomonadota</taxon>
        <taxon>Gammaproteobacteria</taxon>
        <taxon>Pseudomonadales</taxon>
        <taxon>Pseudomonadaceae</taxon>
        <taxon>Pseudomonas</taxon>
    </lineage>
</organism>
<reference evidence="1 2" key="1">
    <citation type="submission" date="2015-09" db="EMBL/GenBank/DDBJ databases">
        <authorList>
            <person name="Jackson K.R."/>
            <person name="Lunt B.L."/>
            <person name="Fisher J.N.B."/>
            <person name="Gardner A.V."/>
            <person name="Bailey M.E."/>
            <person name="Deus L.M."/>
            <person name="Earl A.S."/>
            <person name="Gibby P.D."/>
            <person name="Hartmann K.A."/>
            <person name="Liu J.E."/>
            <person name="Manci A.M."/>
            <person name="Nielsen D.A."/>
            <person name="Solomon M.B."/>
            <person name="Breakwell D.P."/>
            <person name="Burnett S.H."/>
            <person name="Grose J.H."/>
        </authorList>
    </citation>
    <scope>NUCLEOTIDE SEQUENCE [LARGE SCALE GENOMIC DNA]</scope>
    <source>
        <strain evidence="1 2">S613</strain>
    </source>
</reference>
<comment type="caution">
    <text evidence="1">The sequence shown here is derived from an EMBL/GenBank/DDBJ whole genome shotgun (WGS) entry which is preliminary data.</text>
</comment>
<evidence type="ECO:0000313" key="1">
    <source>
        <dbReference type="EMBL" id="KPU55422.1"/>
    </source>
</evidence>